<evidence type="ECO:0000313" key="3">
    <source>
        <dbReference type="Proteomes" id="UP000005087"/>
    </source>
</evidence>
<dbReference type="Proteomes" id="UP000005087">
    <property type="component" value="Chromosome"/>
</dbReference>
<name>I1D7J9_9PSEU</name>
<evidence type="ECO:0008006" key="4">
    <source>
        <dbReference type="Google" id="ProtNLM"/>
    </source>
</evidence>
<dbReference type="OrthoDB" id="3828886at2"/>
<feature type="signal peptide" evidence="1">
    <location>
        <begin position="1"/>
        <end position="20"/>
    </location>
</feature>
<organism evidence="2 3">
    <name type="scientific">Saccharomonospora glauca K62</name>
    <dbReference type="NCBI Taxonomy" id="928724"/>
    <lineage>
        <taxon>Bacteria</taxon>
        <taxon>Bacillati</taxon>
        <taxon>Actinomycetota</taxon>
        <taxon>Actinomycetes</taxon>
        <taxon>Pseudonocardiales</taxon>
        <taxon>Pseudonocardiaceae</taxon>
        <taxon>Saccharomonospora</taxon>
    </lineage>
</organism>
<dbReference type="HOGENOM" id="CLU_135451_0_0_11"/>
<dbReference type="AlphaFoldDB" id="I1D7J9"/>
<dbReference type="EMBL" id="CM001484">
    <property type="protein sequence ID" value="EIF00924.1"/>
    <property type="molecule type" value="Genomic_DNA"/>
</dbReference>
<proteinExistence type="predicted"/>
<dbReference type="PROSITE" id="PS51257">
    <property type="entry name" value="PROKAR_LIPOPROTEIN"/>
    <property type="match status" value="1"/>
</dbReference>
<keyword evidence="3" id="KW-1185">Reference proteome</keyword>
<sequence>MRTVSVLALLLLAGCGSAPGAGTACTEIGAPAGVGVDTAPGLPAHAAEVEVCWEGECRSAEAVLNPATEPGDTGCAGTSPDDGCSARLTPTGGATGFVDVPELPDRPVELTLTITDGAGETLATDTLRVTPRRVYPNGSHCGAAGPQVRLDVSAEGRVSVG</sequence>
<feature type="chain" id="PRO_5003638628" description="Secreted protein" evidence="1">
    <location>
        <begin position="21"/>
        <end position="161"/>
    </location>
</feature>
<protein>
    <recommendedName>
        <fullName evidence="4">Secreted protein</fullName>
    </recommendedName>
</protein>
<reference evidence="2 3" key="1">
    <citation type="submission" date="2011-09" db="EMBL/GenBank/DDBJ databases">
        <authorList>
            <consortium name="US DOE Joint Genome Institute (JGI-PGF)"/>
            <person name="Lucas S."/>
            <person name="Han J."/>
            <person name="Lapidus A."/>
            <person name="Cheng J.-F."/>
            <person name="Goodwin L."/>
            <person name="Pitluck S."/>
            <person name="Peters L."/>
            <person name="Land M.L."/>
            <person name="Hauser L."/>
            <person name="Brambilla E."/>
            <person name="Klenk H.-P."/>
            <person name="Woyke T.J."/>
        </authorList>
    </citation>
    <scope>NUCLEOTIDE SEQUENCE [LARGE SCALE GENOMIC DNA]</scope>
    <source>
        <strain evidence="2 3">K62</strain>
    </source>
</reference>
<evidence type="ECO:0000256" key="1">
    <source>
        <dbReference type="SAM" id="SignalP"/>
    </source>
</evidence>
<reference evidence="3" key="2">
    <citation type="submission" date="2012-01" db="EMBL/GenBank/DDBJ databases">
        <title>Noncontiguous Finished sequence of chromosome of Saccharomonospora glauca K62.</title>
        <authorList>
            <consortium name="US DOE Joint Genome Institute"/>
            <person name="Lucas S."/>
            <person name="Han J."/>
            <person name="Lapidus A."/>
            <person name="Cheng J.-F."/>
            <person name="Goodwin L."/>
            <person name="Pitluck S."/>
            <person name="Peters L."/>
            <person name="Mikhailova N."/>
            <person name="Held B."/>
            <person name="Detter J.C."/>
            <person name="Han C."/>
            <person name="Tapia R."/>
            <person name="Land M."/>
            <person name="Hauser L."/>
            <person name="Kyrpides N."/>
            <person name="Ivanova N."/>
            <person name="Pagani I."/>
            <person name="Brambilla E.-M."/>
            <person name="Klenk H.-P."/>
            <person name="Woyke T."/>
        </authorList>
    </citation>
    <scope>NUCLEOTIDE SEQUENCE [LARGE SCALE GENOMIC DNA]</scope>
    <source>
        <strain evidence="3">K62</strain>
    </source>
</reference>
<evidence type="ECO:0000313" key="2">
    <source>
        <dbReference type="EMBL" id="EIF00924.1"/>
    </source>
</evidence>
<dbReference type="eggNOG" id="ENOG5033AXX">
    <property type="taxonomic scope" value="Bacteria"/>
</dbReference>
<keyword evidence="1" id="KW-0732">Signal</keyword>
<gene>
    <name evidence="2" type="ORF">SacglDRAFT_04088</name>
</gene>
<dbReference type="RefSeq" id="WP_005466775.1">
    <property type="nucleotide sequence ID" value="NZ_CM001484.1"/>
</dbReference>
<accession>I1D7J9</accession>